<dbReference type="eggNOG" id="COG2856">
    <property type="taxonomic scope" value="Bacteria"/>
</dbReference>
<feature type="domain" description="IrrE N-terminal-like" evidence="1">
    <location>
        <begin position="48"/>
        <end position="148"/>
    </location>
</feature>
<dbReference type="Gene3D" id="1.10.10.2910">
    <property type="match status" value="1"/>
</dbReference>
<evidence type="ECO:0000313" key="3">
    <source>
        <dbReference type="Proteomes" id="UP000002424"/>
    </source>
</evidence>
<dbReference type="PANTHER" id="PTHR43236:SF2">
    <property type="entry name" value="BLL0069 PROTEIN"/>
    <property type="match status" value="1"/>
</dbReference>
<reference evidence="2 3" key="1">
    <citation type="journal article" date="2009" name="J. Bacteriol.">
        <title>Genome sequence of Azotobacter vinelandii, an obligate aerobe specialized to support diverse anaerobic metabolic processes.</title>
        <authorList>
            <person name="Setubal J.C."/>
            <person name="dos Santos P."/>
            <person name="Goldman B.S."/>
            <person name="Ertesvag H."/>
            <person name="Espin G."/>
            <person name="Rubio L.M."/>
            <person name="Valla S."/>
            <person name="Almeida N.F."/>
            <person name="Balasubramanian D."/>
            <person name="Cromes L."/>
            <person name="Curatti L."/>
            <person name="Du Z."/>
            <person name="Godsy E."/>
            <person name="Goodner B."/>
            <person name="Hellner-Burris K."/>
            <person name="Hernandez J.A."/>
            <person name="Houmiel K."/>
            <person name="Imperial J."/>
            <person name="Kennedy C."/>
            <person name="Larson T.J."/>
            <person name="Latreille P."/>
            <person name="Ligon L.S."/>
            <person name="Lu J."/>
            <person name="Maerk M."/>
            <person name="Miller N.M."/>
            <person name="Norton S."/>
            <person name="O'Carroll I.P."/>
            <person name="Paulsen I."/>
            <person name="Raulfs E.C."/>
            <person name="Roemer R."/>
            <person name="Rosser J."/>
            <person name="Segura D."/>
            <person name="Slater S."/>
            <person name="Stricklin S.L."/>
            <person name="Studholme D.J."/>
            <person name="Sun J."/>
            <person name="Viana C.J."/>
            <person name="Wallin E."/>
            <person name="Wang B."/>
            <person name="Wheeler C."/>
            <person name="Zhu H."/>
            <person name="Dean D.R."/>
            <person name="Dixon R."/>
            <person name="Wood D."/>
        </authorList>
    </citation>
    <scope>NUCLEOTIDE SEQUENCE [LARGE SCALE GENOMIC DNA]</scope>
    <source>
        <strain evidence="3">DJ / ATCC BAA-1303</strain>
    </source>
</reference>
<organism evidence="2 3">
    <name type="scientific">Azotobacter vinelandii (strain DJ / ATCC BAA-1303)</name>
    <dbReference type="NCBI Taxonomy" id="322710"/>
    <lineage>
        <taxon>Bacteria</taxon>
        <taxon>Pseudomonadati</taxon>
        <taxon>Pseudomonadota</taxon>
        <taxon>Gammaproteobacteria</taxon>
        <taxon>Pseudomonadales</taxon>
        <taxon>Pseudomonadaceae</taxon>
        <taxon>Azotobacter</taxon>
    </lineage>
</organism>
<dbReference type="OrthoDB" id="9794834at2"/>
<dbReference type="STRING" id="322710.Avin_37310"/>
<evidence type="ECO:0000313" key="2">
    <source>
        <dbReference type="EMBL" id="ACO79876.1"/>
    </source>
</evidence>
<proteinExistence type="predicted"/>
<sequence>MANRVLAIRGLRPPFDLELLAAHYGELEFLDIPFGVDGITVGIGGKSKPKILINDSISVTRKKFTLAHEIGHIVIPWHTGTIVSHIDSGEVSSAYLQMEAEANRFAAELLMPTSWLVDMFQKSETVEAYFRSVLDTVGASKEATFYKLFKPLPSPVVCVHVDHDWNLLSCQRSFSAPYRSLQNGPITREVFGNDNKFETFVIDDNIYLSWIFIGREIQEVDQRPWREVYTEILGSTGMEHSLQRINGVLAAAYNKSRGSSESEICGAILRAFASHDDLGSVLNHPLFEQYVIKRVKDMKQRS</sequence>
<dbReference type="AlphaFoldDB" id="C1DS01"/>
<dbReference type="PANTHER" id="PTHR43236">
    <property type="entry name" value="ANTITOXIN HIGA1"/>
    <property type="match status" value="1"/>
</dbReference>
<name>C1DS01_AZOVD</name>
<dbReference type="EMBL" id="CP001157">
    <property type="protein sequence ID" value="ACO79876.1"/>
    <property type="molecule type" value="Genomic_DNA"/>
</dbReference>
<dbReference type="EnsemblBacteria" id="ACO79876">
    <property type="protein sequence ID" value="ACO79876"/>
    <property type="gene ID" value="Avin_37310"/>
</dbReference>
<dbReference type="HOGENOM" id="CLU_887476_0_0_6"/>
<protein>
    <recommendedName>
        <fullName evidence="1">IrrE N-terminal-like domain-containing protein</fullName>
    </recommendedName>
</protein>
<dbReference type="KEGG" id="avn:Avin_37310"/>
<accession>C1DS01</accession>
<dbReference type="InterPro" id="IPR010359">
    <property type="entry name" value="IrrE_HExxH"/>
</dbReference>
<dbReference type="Proteomes" id="UP000002424">
    <property type="component" value="Chromosome"/>
</dbReference>
<evidence type="ECO:0000259" key="1">
    <source>
        <dbReference type="Pfam" id="PF06114"/>
    </source>
</evidence>
<keyword evidence="3" id="KW-1185">Reference proteome</keyword>
<gene>
    <name evidence="2" type="ordered locus">Avin_37310</name>
</gene>
<dbReference type="InterPro" id="IPR052345">
    <property type="entry name" value="Rad_response_metalloprotease"/>
</dbReference>
<dbReference type="Pfam" id="PF06114">
    <property type="entry name" value="Peptidase_M78"/>
    <property type="match status" value="1"/>
</dbReference>